<organism evidence="1 2">
    <name type="scientific">Clostridium perfringens (strain ATCC 13124 / DSM 756 / JCM 1290 / NCIMB 6125 / NCTC 8237 / Type A)</name>
    <dbReference type="NCBI Taxonomy" id="195103"/>
    <lineage>
        <taxon>Bacteria</taxon>
        <taxon>Bacillati</taxon>
        <taxon>Bacillota</taxon>
        <taxon>Clostridia</taxon>
        <taxon>Eubacteriales</taxon>
        <taxon>Clostridiaceae</taxon>
        <taxon>Clostridium</taxon>
    </lineage>
</organism>
<reference evidence="1 2" key="1">
    <citation type="journal article" date="2006" name="Genome Res.">
        <title>Skewed genomic variability in strains of the toxigenic bacterial pathogen, Clostridium perfringens.</title>
        <authorList>
            <person name="Myers G.S."/>
            <person name="Rasko D.A."/>
            <person name="Cheung J.K."/>
            <person name="Ravel J."/>
            <person name="Seshadri R."/>
            <person name="Deboy R.T."/>
            <person name="Ren Q."/>
            <person name="Varga J."/>
            <person name="Awad M.M."/>
            <person name="Brinkac L.M."/>
            <person name="Daugherty S.C."/>
            <person name="Haft D.H."/>
            <person name="Dodson R.J."/>
            <person name="Madupu R."/>
            <person name="Nelson W.C."/>
            <person name="Rosovitz M.J."/>
            <person name="Sullivan S.A."/>
            <person name="Khouri H."/>
            <person name="Dimitrov G.I."/>
            <person name="Watkins K.L."/>
            <person name="Mulligan S."/>
            <person name="Benton J."/>
            <person name="Radune D."/>
            <person name="Fisher D.J."/>
            <person name="Atkins H.S."/>
            <person name="Hiscox T."/>
            <person name="Jost B.H."/>
            <person name="Billington S.J."/>
            <person name="Songer J.G."/>
            <person name="McClane B.A."/>
            <person name="Titball R.W."/>
            <person name="Rood J.I."/>
            <person name="Melville S.B."/>
            <person name="Paulsen I.T."/>
        </authorList>
    </citation>
    <scope>NUCLEOTIDE SEQUENCE [LARGE SCALE GENOMIC DNA]</scope>
    <source>
        <strain evidence="2">ATCC 13124 / DSM 756 / JCM 1290 / NCIMB 6125 / NCTC 8237 / S 107 / Type A</strain>
    </source>
</reference>
<gene>
    <name evidence="1" type="ordered locus">CPF_2296</name>
</gene>
<accession>A0A0H2YVX8</accession>
<dbReference type="AlphaFoldDB" id="A0A0H2YVX8"/>
<dbReference type="HOGENOM" id="CLU_2045627_0_0_9"/>
<evidence type="ECO:0000313" key="2">
    <source>
        <dbReference type="Proteomes" id="UP000001823"/>
    </source>
</evidence>
<name>A0A0H2YVX8_CLOP1</name>
<protein>
    <submittedName>
        <fullName evidence="1">Uncharacterized protein</fullName>
    </submittedName>
</protein>
<dbReference type="EMBL" id="CP000246">
    <property type="protein sequence ID" value="ABG84899.1"/>
    <property type="molecule type" value="Genomic_DNA"/>
</dbReference>
<keyword evidence="2" id="KW-1185">Reference proteome</keyword>
<dbReference type="PaxDb" id="195103-CPF_2296"/>
<dbReference type="Proteomes" id="UP000001823">
    <property type="component" value="Chromosome"/>
</dbReference>
<evidence type="ECO:0000313" key="1">
    <source>
        <dbReference type="EMBL" id="ABG84899.1"/>
    </source>
</evidence>
<proteinExistence type="predicted"/>
<dbReference type="STRING" id="195103.CPF_2296"/>
<dbReference type="GeneID" id="93001423"/>
<dbReference type="RefSeq" id="WP_011591032.1">
    <property type="nucleotide sequence ID" value="NC_008261.1"/>
</dbReference>
<sequence length="120" mass="13835">MKKFMTILTLGIIVFSIISWGLIGVNIENTEAFNNQNYELSEKVDYDRIKEETGMDLTIFSEDNSPVKIYENKDEVYLVFKEHTLNLSKGLFGNILIGTFNLVNKLINDINQFIGNYIIM</sequence>
<dbReference type="KEGG" id="cpf:CPF_2296"/>